<keyword evidence="2" id="KW-1185">Reference proteome</keyword>
<proteinExistence type="predicted"/>
<dbReference type="KEGG" id="ruf:TH63_18185"/>
<dbReference type="Proteomes" id="UP000036458">
    <property type="component" value="Chromosome"/>
</dbReference>
<sequence>MQKAFVMRMPSRFRRLLCLQVLVVVSIVGSLLSSFALIKGWGELYPFANWKLFTQPRGSDNHYSTYRIYTRQAGQASFQRQAVRATRTFDPDDYVYTLDYWVNRTLADTTNTTQSREKLRTLVQYLHPNAGEYRIVRETATVQALLHHPENFKADTVARF</sequence>
<accession>A0A0H4W9K6</accession>
<dbReference type="RefSeq" id="WP_048922199.1">
    <property type="nucleotide sequence ID" value="NZ_CP010777.1"/>
</dbReference>
<name>A0A0H4W9K6_9BACT</name>
<dbReference type="PATRIC" id="fig|1379910.4.peg.3962"/>
<evidence type="ECO:0000313" key="2">
    <source>
        <dbReference type="Proteomes" id="UP000036458"/>
    </source>
</evidence>
<reference evidence="1 2" key="1">
    <citation type="submission" date="2015-01" db="EMBL/GenBank/DDBJ databases">
        <title>Rufibacter sp./DG31D/ whole genome sequencing.</title>
        <authorList>
            <person name="Kim M.K."/>
            <person name="Srinivasan S."/>
            <person name="Lee J.-J."/>
        </authorList>
    </citation>
    <scope>NUCLEOTIDE SEQUENCE [LARGE SCALE GENOMIC DNA]</scope>
    <source>
        <strain evidence="1 2">DG31D</strain>
    </source>
</reference>
<dbReference type="EMBL" id="CP010777">
    <property type="protein sequence ID" value="AKQ47131.1"/>
    <property type="molecule type" value="Genomic_DNA"/>
</dbReference>
<dbReference type="STRING" id="1379910.TH63_18185"/>
<protein>
    <submittedName>
        <fullName evidence="1">Uncharacterized protein</fullName>
    </submittedName>
</protein>
<dbReference type="AlphaFoldDB" id="A0A0H4W9K6"/>
<gene>
    <name evidence="1" type="ORF">TH63_18185</name>
</gene>
<evidence type="ECO:0000313" key="1">
    <source>
        <dbReference type="EMBL" id="AKQ47131.1"/>
    </source>
</evidence>
<organism evidence="1 2">
    <name type="scientific">Rufibacter radiotolerans</name>
    <dbReference type="NCBI Taxonomy" id="1379910"/>
    <lineage>
        <taxon>Bacteria</taxon>
        <taxon>Pseudomonadati</taxon>
        <taxon>Bacteroidota</taxon>
        <taxon>Cytophagia</taxon>
        <taxon>Cytophagales</taxon>
        <taxon>Hymenobacteraceae</taxon>
        <taxon>Rufibacter</taxon>
    </lineage>
</organism>